<organism evidence="2 3">
    <name type="scientific">Trichonephila clavata</name>
    <name type="common">Joro spider</name>
    <name type="synonym">Nephila clavata</name>
    <dbReference type="NCBI Taxonomy" id="2740835"/>
    <lineage>
        <taxon>Eukaryota</taxon>
        <taxon>Metazoa</taxon>
        <taxon>Ecdysozoa</taxon>
        <taxon>Arthropoda</taxon>
        <taxon>Chelicerata</taxon>
        <taxon>Arachnida</taxon>
        <taxon>Araneae</taxon>
        <taxon>Araneomorphae</taxon>
        <taxon>Entelegynae</taxon>
        <taxon>Araneoidea</taxon>
        <taxon>Nephilidae</taxon>
        <taxon>Trichonephila</taxon>
    </lineage>
</organism>
<evidence type="ECO:0000313" key="2">
    <source>
        <dbReference type="EMBL" id="GFQ86684.1"/>
    </source>
</evidence>
<protein>
    <submittedName>
        <fullName evidence="2">Uncharacterized protein</fullName>
    </submittedName>
</protein>
<keyword evidence="3" id="KW-1185">Reference proteome</keyword>
<proteinExistence type="predicted"/>
<gene>
    <name evidence="2" type="ORF">TNCT_307331</name>
</gene>
<accession>A0A8X6FT12</accession>
<dbReference type="Proteomes" id="UP000887116">
    <property type="component" value="Unassembled WGS sequence"/>
</dbReference>
<dbReference type="EMBL" id="BMAO01013150">
    <property type="protein sequence ID" value="GFQ86684.1"/>
    <property type="molecule type" value="Genomic_DNA"/>
</dbReference>
<dbReference type="AlphaFoldDB" id="A0A8X6FT12"/>
<evidence type="ECO:0000313" key="3">
    <source>
        <dbReference type="Proteomes" id="UP000887116"/>
    </source>
</evidence>
<feature type="region of interest" description="Disordered" evidence="1">
    <location>
        <begin position="1"/>
        <end position="23"/>
    </location>
</feature>
<comment type="caution">
    <text evidence="2">The sequence shown here is derived from an EMBL/GenBank/DDBJ whole genome shotgun (WGS) entry which is preliminary data.</text>
</comment>
<reference evidence="2" key="1">
    <citation type="submission" date="2020-07" db="EMBL/GenBank/DDBJ databases">
        <title>Multicomponent nature underlies the extraordinary mechanical properties of spider dragline silk.</title>
        <authorList>
            <person name="Kono N."/>
            <person name="Nakamura H."/>
            <person name="Mori M."/>
            <person name="Yoshida Y."/>
            <person name="Ohtoshi R."/>
            <person name="Malay A.D."/>
            <person name="Moran D.A.P."/>
            <person name="Tomita M."/>
            <person name="Numata K."/>
            <person name="Arakawa K."/>
        </authorList>
    </citation>
    <scope>NUCLEOTIDE SEQUENCE</scope>
</reference>
<sequence>MLELTTPHLKHTPIHSANPGKERGENSNYLTFIGCNSQNNDYFNESFSHLHALDECLYFLLVRLRVDHYARMERFSRGDTSIDVYP</sequence>
<name>A0A8X6FT12_TRICU</name>
<evidence type="ECO:0000256" key="1">
    <source>
        <dbReference type="SAM" id="MobiDB-lite"/>
    </source>
</evidence>